<organism evidence="1 2">
    <name type="scientific">Chryseobacterium artocarpi</name>
    <dbReference type="NCBI Taxonomy" id="1414727"/>
    <lineage>
        <taxon>Bacteria</taxon>
        <taxon>Pseudomonadati</taxon>
        <taxon>Bacteroidota</taxon>
        <taxon>Flavobacteriia</taxon>
        <taxon>Flavobacteriales</taxon>
        <taxon>Weeksellaceae</taxon>
        <taxon>Chryseobacterium group</taxon>
        <taxon>Chryseobacterium</taxon>
    </lineage>
</organism>
<accession>A0A1B8ZL83</accession>
<dbReference type="EMBL" id="MAYH01000023">
    <property type="protein sequence ID" value="OCA72355.1"/>
    <property type="molecule type" value="Genomic_DNA"/>
</dbReference>
<dbReference type="Proteomes" id="UP000092651">
    <property type="component" value="Unassembled WGS sequence"/>
</dbReference>
<dbReference type="AlphaFoldDB" id="A0A1B8ZL83"/>
<sequence length="63" mass="7474">MINFDFLMKLNFGICATRSMILILYSDYELRLKVINAMFAKNLWIIMKKIAEAFHSARKNIRC</sequence>
<gene>
    <name evidence="1" type="ORF">BBI01_09505</name>
</gene>
<protein>
    <submittedName>
        <fullName evidence="1">Uncharacterized protein</fullName>
    </submittedName>
</protein>
<proteinExistence type="predicted"/>
<keyword evidence="2" id="KW-1185">Reference proteome</keyword>
<name>A0A1B8ZL83_9FLAO</name>
<reference evidence="1 2" key="1">
    <citation type="submission" date="2016-07" db="EMBL/GenBank/DDBJ databases">
        <authorList>
            <person name="Jeong J.-J."/>
            <person name="Kim D.W."/>
            <person name="Sang M.K."/>
            <person name="Choi I.-G."/>
            <person name="Kim K.D."/>
        </authorList>
    </citation>
    <scope>NUCLEOTIDE SEQUENCE [LARGE SCALE GENOMIC DNA]</scope>
    <source>
        <strain evidence="1 2">UTM-3</strain>
    </source>
</reference>
<evidence type="ECO:0000313" key="1">
    <source>
        <dbReference type="EMBL" id="OCA72355.1"/>
    </source>
</evidence>
<evidence type="ECO:0000313" key="2">
    <source>
        <dbReference type="Proteomes" id="UP000092651"/>
    </source>
</evidence>
<comment type="caution">
    <text evidence="1">The sequence shown here is derived from an EMBL/GenBank/DDBJ whole genome shotgun (WGS) entry which is preliminary data.</text>
</comment>